<evidence type="ECO:0000256" key="1">
    <source>
        <dbReference type="SAM" id="MobiDB-lite"/>
    </source>
</evidence>
<sequence length="490" mass="56522">MALLYRFTRAKDRAGTGVFTFIVTRSVTRDFHRDATTKEFTFGYHKWVVSFNRSDSRMLGVHLILRNASANTRCYVDYTFCLLNREHFSRNEVFFEKQCRFSADQPAQGPARWILMSELHSRKFSDENGEFLMDLTMSNPLTVYEVDLRMSHLPFGPHHKLSSAETAYFAFGGFEWNVAIHPQGNPEDQEPSNRPKILLNRLTGFDHAVRVQYRIVLGDADRVFDSGVLSQVSDIKGKIRGFPLKCCIQDLLHRGILRIYVEMRYAHAVSEMLIPLQNRDPSDTTPNCYDREKHAWLAEGDIEGECLKLKLFCSDLHHVPRNHLRYVSWNAYVMRDDGVVGSNETTAMVVLNAPHWNYYIQEGVDMGIVMETDIPVSVVDDYSSNCKDPKSVTIQIEWLDSLLLFSAIYHKYDDIRRLHCHQMKREIMALQEENYSLERQLFSYQKSISIVNSRGQASEDSVANDEEETAEEPATPSYDSLSQGEEAKFM</sequence>
<dbReference type="AlphaFoldDB" id="A0AAV6VR58"/>
<feature type="region of interest" description="Disordered" evidence="1">
    <location>
        <begin position="453"/>
        <end position="490"/>
    </location>
</feature>
<name>A0AAV6VR58_9ARAC</name>
<reference evidence="2 3" key="1">
    <citation type="journal article" date="2022" name="Nat. Ecol. Evol.">
        <title>A masculinizing supergene underlies an exaggerated male reproductive morph in a spider.</title>
        <authorList>
            <person name="Hendrickx F."/>
            <person name="De Corte Z."/>
            <person name="Sonet G."/>
            <person name="Van Belleghem S.M."/>
            <person name="Kostlbacher S."/>
            <person name="Vangestel C."/>
        </authorList>
    </citation>
    <scope>NUCLEOTIDE SEQUENCE [LARGE SCALE GENOMIC DNA]</scope>
    <source>
        <strain evidence="2">W744_W776</strain>
    </source>
</reference>
<evidence type="ECO:0000313" key="2">
    <source>
        <dbReference type="EMBL" id="KAG8199169.1"/>
    </source>
</evidence>
<comment type="caution">
    <text evidence="2">The sequence shown here is derived from an EMBL/GenBank/DDBJ whole genome shotgun (WGS) entry which is preliminary data.</text>
</comment>
<proteinExistence type="predicted"/>
<dbReference type="Proteomes" id="UP000827092">
    <property type="component" value="Unassembled WGS sequence"/>
</dbReference>
<protein>
    <recommendedName>
        <fullName evidence="4">MATH domain-containing protein</fullName>
    </recommendedName>
</protein>
<keyword evidence="3" id="KW-1185">Reference proteome</keyword>
<evidence type="ECO:0000313" key="3">
    <source>
        <dbReference type="Proteomes" id="UP000827092"/>
    </source>
</evidence>
<dbReference type="InterPro" id="IPR002083">
    <property type="entry name" value="MATH/TRAF_dom"/>
</dbReference>
<evidence type="ECO:0008006" key="4">
    <source>
        <dbReference type="Google" id="ProtNLM"/>
    </source>
</evidence>
<dbReference type="EMBL" id="JAFNEN010000030">
    <property type="protein sequence ID" value="KAG8199169.1"/>
    <property type="molecule type" value="Genomic_DNA"/>
</dbReference>
<accession>A0AAV6VR58</accession>
<gene>
    <name evidence="2" type="ORF">JTE90_016000</name>
</gene>
<dbReference type="CDD" id="cd00121">
    <property type="entry name" value="MATH"/>
    <property type="match status" value="1"/>
</dbReference>
<organism evidence="2 3">
    <name type="scientific">Oedothorax gibbosus</name>
    <dbReference type="NCBI Taxonomy" id="931172"/>
    <lineage>
        <taxon>Eukaryota</taxon>
        <taxon>Metazoa</taxon>
        <taxon>Ecdysozoa</taxon>
        <taxon>Arthropoda</taxon>
        <taxon>Chelicerata</taxon>
        <taxon>Arachnida</taxon>
        <taxon>Araneae</taxon>
        <taxon>Araneomorphae</taxon>
        <taxon>Entelegynae</taxon>
        <taxon>Araneoidea</taxon>
        <taxon>Linyphiidae</taxon>
        <taxon>Erigoninae</taxon>
        <taxon>Oedothorax</taxon>
    </lineage>
</organism>
<dbReference type="SUPFAM" id="SSF49599">
    <property type="entry name" value="TRAF domain-like"/>
    <property type="match status" value="1"/>
</dbReference>
<feature type="compositionally biased region" description="Acidic residues" evidence="1">
    <location>
        <begin position="462"/>
        <end position="471"/>
    </location>
</feature>